<proteinExistence type="predicted"/>
<name>A0A210PNY4_MIZYE</name>
<dbReference type="EMBL" id="NEDP02005571">
    <property type="protein sequence ID" value="OWF38201.1"/>
    <property type="molecule type" value="Genomic_DNA"/>
</dbReference>
<sequence>MAVLSNCSREGQWFMLCIIFSALFFFADGKECKKINSCSCQQDDGGIIDLSPISKKDGTAWFSSVKDTITIANRFYWNPCISFTEEACVNVAVCREESMIPNSTYYDVGTQDSAFFIYRNDADLVLGYQGVNSTTIVTLYCTGNAVDNLTVIGESIEGSAIYNMELRSIHACAFYPIYPPSQDGSGLSAGWVVFIVLLVLLCAYFLVGTVYNIVYKKAEGADAIPHIALIMGGCSYVKGCCSKQDKSRSQYSSV</sequence>
<dbReference type="InterPro" id="IPR009011">
    <property type="entry name" value="Man6P_isomerase_rcpt-bd_dom_sf"/>
</dbReference>
<dbReference type="Pfam" id="PF09451">
    <property type="entry name" value="ATG27"/>
    <property type="match status" value="1"/>
</dbReference>
<keyword evidence="10" id="KW-1185">Reference proteome</keyword>
<dbReference type="SUPFAM" id="SSF50911">
    <property type="entry name" value="Mannose 6-phosphate receptor domain"/>
    <property type="match status" value="1"/>
</dbReference>
<evidence type="ECO:0008006" key="11">
    <source>
        <dbReference type="Google" id="ProtNLM"/>
    </source>
</evidence>
<evidence type="ECO:0000256" key="4">
    <source>
        <dbReference type="ARBA" id="ARBA00022927"/>
    </source>
</evidence>
<dbReference type="InterPro" id="IPR018939">
    <property type="entry name" value="Autophagy-rel_prot_27"/>
</dbReference>
<keyword evidence="2 7" id="KW-0812">Transmembrane</keyword>
<evidence type="ECO:0000256" key="6">
    <source>
        <dbReference type="ARBA" id="ARBA00023136"/>
    </source>
</evidence>
<comment type="subcellular location">
    <subcellularLocation>
        <location evidence="1">Preautophagosomal structure membrane</location>
        <topology evidence="1">Single-pass type I membrane protein</topology>
    </subcellularLocation>
</comment>
<feature type="chain" id="PRO_5013210735" description="Cation-dependent mannose-6-phosphate receptor" evidence="8">
    <location>
        <begin position="30"/>
        <end position="254"/>
    </location>
</feature>
<dbReference type="GO" id="GO:0015031">
    <property type="term" value="P:protein transport"/>
    <property type="evidence" value="ECO:0007669"/>
    <property type="project" value="UniProtKB-KW"/>
</dbReference>
<dbReference type="Proteomes" id="UP000242188">
    <property type="component" value="Unassembled WGS sequence"/>
</dbReference>
<keyword evidence="6 7" id="KW-0472">Membrane</keyword>
<reference evidence="9 10" key="1">
    <citation type="journal article" date="2017" name="Nat. Ecol. Evol.">
        <title>Scallop genome provides insights into evolution of bilaterian karyotype and development.</title>
        <authorList>
            <person name="Wang S."/>
            <person name="Zhang J."/>
            <person name="Jiao W."/>
            <person name="Li J."/>
            <person name="Xun X."/>
            <person name="Sun Y."/>
            <person name="Guo X."/>
            <person name="Huan P."/>
            <person name="Dong B."/>
            <person name="Zhang L."/>
            <person name="Hu X."/>
            <person name="Sun X."/>
            <person name="Wang J."/>
            <person name="Zhao C."/>
            <person name="Wang Y."/>
            <person name="Wang D."/>
            <person name="Huang X."/>
            <person name="Wang R."/>
            <person name="Lv J."/>
            <person name="Li Y."/>
            <person name="Zhang Z."/>
            <person name="Liu B."/>
            <person name="Lu W."/>
            <person name="Hui Y."/>
            <person name="Liang J."/>
            <person name="Zhou Z."/>
            <person name="Hou R."/>
            <person name="Li X."/>
            <person name="Liu Y."/>
            <person name="Li H."/>
            <person name="Ning X."/>
            <person name="Lin Y."/>
            <person name="Zhao L."/>
            <person name="Xing Q."/>
            <person name="Dou J."/>
            <person name="Li Y."/>
            <person name="Mao J."/>
            <person name="Guo H."/>
            <person name="Dou H."/>
            <person name="Li T."/>
            <person name="Mu C."/>
            <person name="Jiang W."/>
            <person name="Fu Q."/>
            <person name="Fu X."/>
            <person name="Miao Y."/>
            <person name="Liu J."/>
            <person name="Yu Q."/>
            <person name="Li R."/>
            <person name="Liao H."/>
            <person name="Li X."/>
            <person name="Kong Y."/>
            <person name="Jiang Z."/>
            <person name="Chourrout D."/>
            <person name="Li R."/>
            <person name="Bao Z."/>
        </authorList>
    </citation>
    <scope>NUCLEOTIDE SEQUENCE [LARGE SCALE GENOMIC DNA]</scope>
    <source>
        <strain evidence="9 10">PY_sf001</strain>
    </source>
</reference>
<evidence type="ECO:0000256" key="8">
    <source>
        <dbReference type="SAM" id="SignalP"/>
    </source>
</evidence>
<protein>
    <recommendedName>
        <fullName evidence="11">Cation-dependent mannose-6-phosphate receptor</fullName>
    </recommendedName>
</protein>
<evidence type="ECO:0000256" key="7">
    <source>
        <dbReference type="SAM" id="Phobius"/>
    </source>
</evidence>
<keyword evidence="3 8" id="KW-0732">Signal</keyword>
<evidence type="ECO:0000256" key="3">
    <source>
        <dbReference type="ARBA" id="ARBA00022729"/>
    </source>
</evidence>
<dbReference type="GO" id="GO:0000139">
    <property type="term" value="C:Golgi membrane"/>
    <property type="evidence" value="ECO:0007669"/>
    <property type="project" value="UniProtKB-SubCell"/>
</dbReference>
<dbReference type="PANTHER" id="PTHR15071:SF0">
    <property type="entry name" value="MANNOSE 6-PHOSPHATE RECEPTOR-LIKE PROTEIN 1"/>
    <property type="match status" value="1"/>
</dbReference>
<organism evidence="9 10">
    <name type="scientific">Mizuhopecten yessoensis</name>
    <name type="common">Japanese scallop</name>
    <name type="synonym">Patinopecten yessoensis</name>
    <dbReference type="NCBI Taxonomy" id="6573"/>
    <lineage>
        <taxon>Eukaryota</taxon>
        <taxon>Metazoa</taxon>
        <taxon>Spiralia</taxon>
        <taxon>Lophotrochozoa</taxon>
        <taxon>Mollusca</taxon>
        <taxon>Bivalvia</taxon>
        <taxon>Autobranchia</taxon>
        <taxon>Pteriomorphia</taxon>
        <taxon>Pectinida</taxon>
        <taxon>Pectinoidea</taxon>
        <taxon>Pectinidae</taxon>
        <taxon>Mizuhopecten</taxon>
    </lineage>
</organism>
<evidence type="ECO:0000313" key="9">
    <source>
        <dbReference type="EMBL" id="OWF38201.1"/>
    </source>
</evidence>
<gene>
    <name evidence="9" type="ORF">KP79_PYT19412</name>
</gene>
<feature type="signal peptide" evidence="8">
    <location>
        <begin position="1"/>
        <end position="29"/>
    </location>
</feature>
<keyword evidence="4" id="KW-0653">Protein transport</keyword>
<dbReference type="AlphaFoldDB" id="A0A210PNY4"/>
<evidence type="ECO:0000256" key="5">
    <source>
        <dbReference type="ARBA" id="ARBA00022989"/>
    </source>
</evidence>
<comment type="caution">
    <text evidence="9">The sequence shown here is derived from an EMBL/GenBank/DDBJ whole genome shotgun (WGS) entry which is preliminary data.</text>
</comment>
<evidence type="ECO:0000256" key="2">
    <source>
        <dbReference type="ARBA" id="ARBA00022692"/>
    </source>
</evidence>
<accession>A0A210PNY4</accession>
<dbReference type="GO" id="GO:0034045">
    <property type="term" value="C:phagophore assembly site membrane"/>
    <property type="evidence" value="ECO:0007669"/>
    <property type="project" value="UniProtKB-SubCell"/>
</dbReference>
<dbReference type="Gene3D" id="2.70.130.10">
    <property type="entry name" value="Mannose-6-phosphate receptor binding domain"/>
    <property type="match status" value="1"/>
</dbReference>
<dbReference type="GO" id="GO:0005802">
    <property type="term" value="C:trans-Golgi network"/>
    <property type="evidence" value="ECO:0007669"/>
    <property type="project" value="TreeGrafter"/>
</dbReference>
<dbReference type="PANTHER" id="PTHR15071">
    <property type="entry name" value="MANNOSE-6-PHOSPHATE RECEPTOR FAMILY MEMBER"/>
    <property type="match status" value="1"/>
</dbReference>
<feature type="transmembrane region" description="Helical" evidence="7">
    <location>
        <begin position="189"/>
        <end position="207"/>
    </location>
</feature>
<evidence type="ECO:0000256" key="1">
    <source>
        <dbReference type="ARBA" id="ARBA00004472"/>
    </source>
</evidence>
<dbReference type="OrthoDB" id="29460at2759"/>
<keyword evidence="4" id="KW-0813">Transport</keyword>
<evidence type="ECO:0000313" key="10">
    <source>
        <dbReference type="Proteomes" id="UP000242188"/>
    </source>
</evidence>
<keyword evidence="5 7" id="KW-1133">Transmembrane helix</keyword>